<reference evidence="2" key="1">
    <citation type="journal article" date="2021" name="Proc. Natl. Acad. Sci. U.S.A.">
        <title>A Catalog of Tens of Thousands of Viruses from Human Metagenomes Reveals Hidden Associations with Chronic Diseases.</title>
        <authorList>
            <person name="Tisza M.J."/>
            <person name="Buck C.B."/>
        </authorList>
    </citation>
    <scope>NUCLEOTIDE SEQUENCE</scope>
    <source>
        <strain evidence="2">Cthu813</strain>
    </source>
</reference>
<sequence length="208" mass="23336">MSFKEPLCFLGGLIVGGAIGVLAMWRRCDEQVNQAYEESRSYYNKKLAEVSAKNRNKPAPAEIVKSIVKDDAEPTMVLKNPEKTDYTAYSTITKEDPVDPVPIETKPEETDDPFVLISDENYMYDHDYDKMTVVVYADGTLARDDDDDILDVDETIGAGVYNAALNSGNPYDAIYVRNKDRQIDYEVVTNDKTYTEQTGVFLGGEARD</sequence>
<keyword evidence="1" id="KW-0812">Transmembrane</keyword>
<organism evidence="2">
    <name type="scientific">Siphoviridae sp. cthu813</name>
    <dbReference type="NCBI Taxonomy" id="2825618"/>
    <lineage>
        <taxon>Viruses</taxon>
        <taxon>Duplodnaviria</taxon>
        <taxon>Heunggongvirae</taxon>
        <taxon>Uroviricota</taxon>
        <taxon>Caudoviricetes</taxon>
    </lineage>
</organism>
<evidence type="ECO:0000313" key="2">
    <source>
        <dbReference type="EMBL" id="DAG06402.1"/>
    </source>
</evidence>
<keyword evidence="1" id="KW-1133">Transmembrane helix</keyword>
<name>A0A8S5VI06_9CAUD</name>
<protein>
    <submittedName>
        <fullName evidence="2">Uncharacterized protein</fullName>
    </submittedName>
</protein>
<evidence type="ECO:0000256" key="1">
    <source>
        <dbReference type="SAM" id="Phobius"/>
    </source>
</evidence>
<feature type="transmembrane region" description="Helical" evidence="1">
    <location>
        <begin position="7"/>
        <end position="25"/>
    </location>
</feature>
<dbReference type="EMBL" id="BK016270">
    <property type="protein sequence ID" value="DAG06402.1"/>
    <property type="molecule type" value="Genomic_DNA"/>
</dbReference>
<proteinExistence type="predicted"/>
<keyword evidence="1" id="KW-0472">Membrane</keyword>
<accession>A0A8S5VI06</accession>